<proteinExistence type="predicted"/>
<accession>A0A8S3ENP9</accession>
<dbReference type="Proteomes" id="UP000676336">
    <property type="component" value="Unassembled WGS sequence"/>
</dbReference>
<name>A0A8S3ENP9_9BILA</name>
<feature type="non-terminal residue" evidence="1">
    <location>
        <position position="92"/>
    </location>
</feature>
<organism evidence="1 2">
    <name type="scientific">Rotaria magnacalcarata</name>
    <dbReference type="NCBI Taxonomy" id="392030"/>
    <lineage>
        <taxon>Eukaryota</taxon>
        <taxon>Metazoa</taxon>
        <taxon>Spiralia</taxon>
        <taxon>Gnathifera</taxon>
        <taxon>Rotifera</taxon>
        <taxon>Eurotatoria</taxon>
        <taxon>Bdelloidea</taxon>
        <taxon>Philodinida</taxon>
        <taxon>Philodinidae</taxon>
        <taxon>Rotaria</taxon>
    </lineage>
</organism>
<evidence type="ECO:0000313" key="2">
    <source>
        <dbReference type="Proteomes" id="UP000676336"/>
    </source>
</evidence>
<comment type="caution">
    <text evidence="1">The sequence shown here is derived from an EMBL/GenBank/DDBJ whole genome shotgun (WGS) entry which is preliminary data.</text>
</comment>
<evidence type="ECO:0000313" key="1">
    <source>
        <dbReference type="EMBL" id="CAF5066931.1"/>
    </source>
</evidence>
<dbReference type="AlphaFoldDB" id="A0A8S3ENP9"/>
<protein>
    <submittedName>
        <fullName evidence="1">Uncharacterized protein</fullName>
    </submittedName>
</protein>
<dbReference type="EMBL" id="CAJOBI010232112">
    <property type="protein sequence ID" value="CAF5066931.1"/>
    <property type="molecule type" value="Genomic_DNA"/>
</dbReference>
<reference evidence="1" key="1">
    <citation type="submission" date="2021-02" db="EMBL/GenBank/DDBJ databases">
        <authorList>
            <person name="Nowell W R."/>
        </authorList>
    </citation>
    <scope>NUCLEOTIDE SEQUENCE</scope>
</reference>
<gene>
    <name evidence="1" type="ORF">SMN809_LOCUS60075</name>
</gene>
<sequence>MQSYKTTEPPPCKPISIQFPNIFRISLPTLDELAQAASAPDFKIENVFATIYPRSDCSFFEDLPPNTNTEKLSSVIAAQIEENKLTPTSFYV</sequence>